<keyword evidence="6 8" id="KW-0418">Kinase</keyword>
<keyword evidence="5 8" id="KW-0547">Nucleotide-binding</keyword>
<proteinExistence type="predicted"/>
<keyword evidence="4 8" id="KW-0808">Transferase</keyword>
<accession>A0A1C7N4I3</accession>
<dbReference type="InterPro" id="IPR009286">
    <property type="entry name" value="Ins_P5_2-kin"/>
</dbReference>
<comment type="domain">
    <text evidence="8">The EXKPK motif is conserved in inositol-pentakisphosphate 2-kinases of both family 1 and 2.</text>
</comment>
<comment type="catalytic activity">
    <reaction evidence="1 8">
        <text>1D-myo-inositol 1,3,4,5,6-pentakisphosphate + ATP = 1D-myo-inositol hexakisphosphate + ADP + H(+)</text>
        <dbReference type="Rhea" id="RHEA:20313"/>
        <dbReference type="ChEBI" id="CHEBI:15378"/>
        <dbReference type="ChEBI" id="CHEBI:30616"/>
        <dbReference type="ChEBI" id="CHEBI:57733"/>
        <dbReference type="ChEBI" id="CHEBI:58130"/>
        <dbReference type="ChEBI" id="CHEBI:456216"/>
        <dbReference type="EC" id="2.7.1.158"/>
    </reaction>
</comment>
<keyword evidence="7 8" id="KW-0067">ATP-binding</keyword>
<evidence type="ECO:0000256" key="2">
    <source>
        <dbReference type="ARBA" id="ARBA00012023"/>
    </source>
</evidence>
<evidence type="ECO:0000313" key="10">
    <source>
        <dbReference type="Proteomes" id="UP000093000"/>
    </source>
</evidence>
<gene>
    <name evidence="9" type="primary">IPK1</name>
    <name evidence="9" type="ORF">A0J61_08011</name>
</gene>
<dbReference type="EMBL" id="LUGH01000580">
    <property type="protein sequence ID" value="OBZ83938.1"/>
    <property type="molecule type" value="Genomic_DNA"/>
</dbReference>
<name>A0A1C7N4I3_9FUNG</name>
<dbReference type="OrthoDB" id="272370at2759"/>
<evidence type="ECO:0000256" key="7">
    <source>
        <dbReference type="ARBA" id="ARBA00022840"/>
    </source>
</evidence>
<dbReference type="PANTHER" id="PTHR14456:SF2">
    <property type="entry name" value="INOSITOL-PENTAKISPHOSPHATE 2-KINASE"/>
    <property type="match status" value="1"/>
</dbReference>
<dbReference type="Pfam" id="PF06090">
    <property type="entry name" value="Ins_P5_2-kin"/>
    <property type="match status" value="1"/>
</dbReference>
<organism evidence="9 10">
    <name type="scientific">Choanephora cucurbitarum</name>
    <dbReference type="NCBI Taxonomy" id="101091"/>
    <lineage>
        <taxon>Eukaryota</taxon>
        <taxon>Fungi</taxon>
        <taxon>Fungi incertae sedis</taxon>
        <taxon>Mucoromycota</taxon>
        <taxon>Mucoromycotina</taxon>
        <taxon>Mucoromycetes</taxon>
        <taxon>Mucorales</taxon>
        <taxon>Mucorineae</taxon>
        <taxon>Choanephoraceae</taxon>
        <taxon>Choanephoroideae</taxon>
        <taxon>Choanephora</taxon>
    </lineage>
</organism>
<reference evidence="9 10" key="1">
    <citation type="submission" date="2016-03" db="EMBL/GenBank/DDBJ databases">
        <title>Choanephora cucurbitarum.</title>
        <authorList>
            <person name="Min B."/>
            <person name="Park H."/>
            <person name="Park J.-H."/>
            <person name="Shin H.-D."/>
            <person name="Choi I.-G."/>
        </authorList>
    </citation>
    <scope>NUCLEOTIDE SEQUENCE [LARGE SCALE GENOMIC DNA]</scope>
    <source>
        <strain evidence="9 10">KUS-F28377</strain>
    </source>
</reference>
<evidence type="ECO:0000256" key="3">
    <source>
        <dbReference type="ARBA" id="ARBA00014846"/>
    </source>
</evidence>
<dbReference type="InterPro" id="IPR043001">
    <property type="entry name" value="IP5_2-K_N_lobe"/>
</dbReference>
<evidence type="ECO:0000256" key="5">
    <source>
        <dbReference type="ARBA" id="ARBA00022741"/>
    </source>
</evidence>
<dbReference type="GO" id="GO:0005634">
    <property type="term" value="C:nucleus"/>
    <property type="evidence" value="ECO:0007669"/>
    <property type="project" value="TreeGrafter"/>
</dbReference>
<dbReference type="GO" id="GO:0032958">
    <property type="term" value="P:inositol phosphate biosynthetic process"/>
    <property type="evidence" value="ECO:0007669"/>
    <property type="project" value="TreeGrafter"/>
</dbReference>
<dbReference type="GO" id="GO:0035299">
    <property type="term" value="F:inositol-1,3,4,5,6-pentakisphosphate 2-kinase activity"/>
    <property type="evidence" value="ECO:0007669"/>
    <property type="project" value="UniProtKB-EC"/>
</dbReference>
<evidence type="ECO:0000313" key="9">
    <source>
        <dbReference type="EMBL" id="OBZ83938.1"/>
    </source>
</evidence>
<dbReference type="Gene3D" id="3.30.200.110">
    <property type="entry name" value="Inositol-pentakisphosphate 2-kinase, N-lobe"/>
    <property type="match status" value="2"/>
</dbReference>
<comment type="function">
    <text evidence="8">Phosphorylates Ins(1,3,4,5,6)P5 at position 2 to form Ins(1,2,3,4,5,6)P6 (InsP6 or phytate).</text>
</comment>
<evidence type="ECO:0000256" key="4">
    <source>
        <dbReference type="ARBA" id="ARBA00022679"/>
    </source>
</evidence>
<comment type="caution">
    <text evidence="9">The sequence shown here is derived from an EMBL/GenBank/DDBJ whole genome shotgun (WGS) entry which is preliminary data.</text>
</comment>
<dbReference type="Proteomes" id="UP000093000">
    <property type="component" value="Unassembled WGS sequence"/>
</dbReference>
<dbReference type="PANTHER" id="PTHR14456">
    <property type="entry name" value="INOSITOL POLYPHOSPHATE KINASE 1"/>
    <property type="match status" value="1"/>
</dbReference>
<evidence type="ECO:0000256" key="6">
    <source>
        <dbReference type="ARBA" id="ARBA00022777"/>
    </source>
</evidence>
<dbReference type="EC" id="2.7.1.158" evidence="2 8"/>
<sequence length="362" mass="42438">MIVLDTHADCWSYVNEGNQNLVIRYEGNDTLFNRDGEVRELDEQTIVFKQQFIETVMRSLLGNDYIATIVPVKTSRSFLEQIAHRVEPYRPTKRLDTHIALNSPFSFLMDDLMISNPSTLVFELKPKWGFKPRWGHLKKQTYCRYCMHAHLRQQATYGYCPLDLYSEDPIRVERALEILFERPIEKTLKATSQGRPVSLSGLYLENVKLPSLLAAILQQDPILSRLKQLQSQLDSLDVEAIWPLFKDNRPSHSNDIQLWRHVIERFLNRLPCSDEERAMQRIYEYVLSMTFKDCSLMISISPFADAGQKQIKIDDRVFYYRITVIDIDLKDVNKIPYWYQLDKTIVQYAIDTNYQKPTACHA</sequence>
<dbReference type="InParanoid" id="A0A1C7N4I3"/>
<protein>
    <recommendedName>
        <fullName evidence="3 8">Inositol-pentakisphosphate 2-kinase</fullName>
        <ecNumber evidence="2 8">2.7.1.158</ecNumber>
    </recommendedName>
</protein>
<dbReference type="STRING" id="101091.A0A1C7N4I3"/>
<evidence type="ECO:0000256" key="1">
    <source>
        <dbReference type="ARBA" id="ARBA00001774"/>
    </source>
</evidence>
<keyword evidence="10" id="KW-1185">Reference proteome</keyword>
<dbReference type="AlphaFoldDB" id="A0A1C7N4I3"/>
<evidence type="ECO:0000256" key="8">
    <source>
        <dbReference type="RuleBase" id="RU364126"/>
    </source>
</evidence>
<dbReference type="GO" id="GO:0005524">
    <property type="term" value="F:ATP binding"/>
    <property type="evidence" value="ECO:0007669"/>
    <property type="project" value="UniProtKB-KW"/>
</dbReference>